<proteinExistence type="predicted"/>
<feature type="transmembrane region" description="Helical" evidence="1">
    <location>
        <begin position="117"/>
        <end position="136"/>
    </location>
</feature>
<keyword evidence="1" id="KW-1133">Transmembrane helix</keyword>
<dbReference type="OrthoDB" id="3694397at2"/>
<feature type="transmembrane region" description="Helical" evidence="1">
    <location>
        <begin position="84"/>
        <end position="105"/>
    </location>
</feature>
<name>A0A563EUX6_9PSEU</name>
<organism evidence="2 3">
    <name type="scientific">Lentzea tibetensis</name>
    <dbReference type="NCBI Taxonomy" id="2591470"/>
    <lineage>
        <taxon>Bacteria</taxon>
        <taxon>Bacillati</taxon>
        <taxon>Actinomycetota</taxon>
        <taxon>Actinomycetes</taxon>
        <taxon>Pseudonocardiales</taxon>
        <taxon>Pseudonocardiaceae</taxon>
        <taxon>Lentzea</taxon>
    </lineage>
</organism>
<keyword evidence="1" id="KW-0812">Transmembrane</keyword>
<gene>
    <name evidence="2" type="ORF">FKR81_14750</name>
</gene>
<accession>A0A563EUX6</accession>
<reference evidence="2 3" key="1">
    <citation type="submission" date="2019-07" db="EMBL/GenBank/DDBJ databases">
        <title>Lentzea xizangensis sp. nov., isolated from Qinghai-Tibetan Plateau Soils.</title>
        <authorList>
            <person name="Huang J."/>
        </authorList>
    </citation>
    <scope>NUCLEOTIDE SEQUENCE [LARGE SCALE GENOMIC DNA]</scope>
    <source>
        <strain evidence="2 3">FXJ1.1311</strain>
    </source>
</reference>
<evidence type="ECO:0000313" key="3">
    <source>
        <dbReference type="Proteomes" id="UP000316639"/>
    </source>
</evidence>
<feature type="transmembrane region" description="Helical" evidence="1">
    <location>
        <begin position="148"/>
        <end position="168"/>
    </location>
</feature>
<evidence type="ECO:0000256" key="1">
    <source>
        <dbReference type="SAM" id="Phobius"/>
    </source>
</evidence>
<dbReference type="Proteomes" id="UP000316639">
    <property type="component" value="Unassembled WGS sequence"/>
</dbReference>
<keyword evidence="1" id="KW-0472">Membrane</keyword>
<comment type="caution">
    <text evidence="2">The sequence shown here is derived from an EMBL/GenBank/DDBJ whole genome shotgun (WGS) entry which is preliminary data.</text>
</comment>
<evidence type="ECO:0000313" key="2">
    <source>
        <dbReference type="EMBL" id="TWP51469.1"/>
    </source>
</evidence>
<feature type="transmembrane region" description="Helical" evidence="1">
    <location>
        <begin position="174"/>
        <end position="192"/>
    </location>
</feature>
<dbReference type="EMBL" id="VOBR01000008">
    <property type="protein sequence ID" value="TWP51469.1"/>
    <property type="molecule type" value="Genomic_DNA"/>
</dbReference>
<sequence>MSTTFYTGRAERTMAAAMAEQHKAAAEAQRAETALRLFQVQREHELAADELAERRAARRRADRRAARAERSAQLSRALARVPDWLLSALWAAVIVAPITLAWRAQQAFAVTTLHVPAGWSWLFPLAVEAGAWVCAFEAHRRARRGAPIGSLLTWMWLLSGIAAGIQLGHATTDYGPVAGVALAAMSLLGVLLHHIRSTVDRAAVEGRTSAELRRAAWRRVRFPRLSWAAASIAAARGAGITADQAWTAAWTDRYGVGPDSSRRDRSLARVIVRHQHKADREAARNGGLVIVGGVILPVTVPVLESAGIAAPPTVDTVSEVPADESETGIVQAQLPEKTAQLLIKVRSAVAAGELPARPSASAIRAMFKGASETASDVRDLIRKEAA</sequence>
<keyword evidence="3" id="KW-1185">Reference proteome</keyword>
<protein>
    <submittedName>
        <fullName evidence="2">DUF2637 domain-containing protein</fullName>
    </submittedName>
</protein>
<dbReference type="AlphaFoldDB" id="A0A563EUX6"/>
<dbReference type="RefSeq" id="WP_146352222.1">
    <property type="nucleotide sequence ID" value="NZ_VOBR01000008.1"/>
</dbReference>